<dbReference type="GO" id="GO:0008081">
    <property type="term" value="F:phosphoric diester hydrolase activity"/>
    <property type="evidence" value="ECO:0007669"/>
    <property type="project" value="InterPro"/>
</dbReference>
<dbReference type="SUPFAM" id="SSF51695">
    <property type="entry name" value="PLC-like phosphodiesterases"/>
    <property type="match status" value="1"/>
</dbReference>
<accession>A0A9Q8ZKD2</accession>
<proteinExistence type="predicted"/>
<reference evidence="1" key="1">
    <citation type="submission" date="2021-12" db="EMBL/GenBank/DDBJ databases">
        <title>Curvularia clavata genome.</title>
        <authorList>
            <person name="Cao Y."/>
        </authorList>
    </citation>
    <scope>NUCLEOTIDE SEQUENCE</scope>
    <source>
        <strain evidence="1">Yc1106</strain>
    </source>
</reference>
<dbReference type="PANTHER" id="PTHR13593">
    <property type="match status" value="1"/>
</dbReference>
<dbReference type="GO" id="GO:0006629">
    <property type="term" value="P:lipid metabolic process"/>
    <property type="evidence" value="ECO:0007669"/>
    <property type="project" value="InterPro"/>
</dbReference>
<evidence type="ECO:0000313" key="2">
    <source>
        <dbReference type="Proteomes" id="UP001056012"/>
    </source>
</evidence>
<dbReference type="PANTHER" id="PTHR13593:SF146">
    <property type="entry name" value="PLC-LIKE PHOSPHODIESTERASE"/>
    <property type="match status" value="1"/>
</dbReference>
<dbReference type="Gene3D" id="3.20.20.190">
    <property type="entry name" value="Phosphatidylinositol (PI) phosphodiesterase"/>
    <property type="match status" value="1"/>
</dbReference>
<dbReference type="VEuPathDB" id="FungiDB:yc1106_08952"/>
<dbReference type="AlphaFoldDB" id="A0A9Q8ZKD2"/>
<keyword evidence="2" id="KW-1185">Reference proteome</keyword>
<dbReference type="Proteomes" id="UP001056012">
    <property type="component" value="Chromosome 7"/>
</dbReference>
<dbReference type="OrthoDB" id="1046782at2759"/>
<organism evidence="1 2">
    <name type="scientific">Curvularia clavata</name>
    <dbReference type="NCBI Taxonomy" id="95742"/>
    <lineage>
        <taxon>Eukaryota</taxon>
        <taxon>Fungi</taxon>
        <taxon>Dikarya</taxon>
        <taxon>Ascomycota</taxon>
        <taxon>Pezizomycotina</taxon>
        <taxon>Dothideomycetes</taxon>
        <taxon>Pleosporomycetidae</taxon>
        <taxon>Pleosporales</taxon>
        <taxon>Pleosporineae</taxon>
        <taxon>Pleosporaceae</taxon>
        <taxon>Curvularia</taxon>
    </lineage>
</organism>
<gene>
    <name evidence="1" type="ORF">yc1106_08952</name>
</gene>
<dbReference type="EMBL" id="CP089280">
    <property type="protein sequence ID" value="USP81678.1"/>
    <property type="molecule type" value="Genomic_DNA"/>
</dbReference>
<evidence type="ECO:0000313" key="1">
    <source>
        <dbReference type="EMBL" id="USP81678.1"/>
    </source>
</evidence>
<sequence length="469" mass="52409">MPSKGIKCFAYIAVDGVEIEFTVPKQSVTRNSQREFLFDHLEIESSNLPHFKFTGNFEFIVRRDGRELTKQWVAVNSMTGKIEDGTMRNMEQTPALFPEDLVITYGFYDAGPGIAELPKQHQCYVTVTHNYENWMRDTIPPDSDKANRPFHRMVLPSAHDIGMNNMASSLALIQNAGTGVIKEVLGRELPHALTIFNKLGDGAVHRIAPDIIRALAITQKDTLDSILKIGARYFEFRPAKCHRQLQNMSSIEDTWYFQHGAIPGMRYRVLLDHITRFLVDHRDEIIVVHNRWDGVPGDCPRPNDEELGSELSSILQGKDLQVGNQDDMAHKSIRDLRAENKRLIILKDAPQASNYDDEANATLTGDSMVTKLHSMCDEGRGNQPITLLQCQATATNIRDVIIATVLDNDVSTSPILATKPVCDAKILPLLRGDVGGKLMEAEGVVVVLNDFFDGATADVAVRMCEQRLG</sequence>
<protein>
    <submittedName>
        <fullName evidence="1">Plc-like phosphodiesterase</fullName>
    </submittedName>
</protein>
<dbReference type="InterPro" id="IPR017946">
    <property type="entry name" value="PLC-like_Pdiesterase_TIM-brl"/>
</dbReference>
<name>A0A9Q8ZKD2_CURCL</name>
<dbReference type="InterPro" id="IPR051057">
    <property type="entry name" value="PI-PLC_domain"/>
</dbReference>